<evidence type="ECO:0000313" key="3">
    <source>
        <dbReference type="Proteomes" id="UP000009173"/>
    </source>
</evidence>
<dbReference type="AlphaFoldDB" id="A0A0H3A961"/>
<dbReference type="EMBL" id="CP000527">
    <property type="protein sequence ID" value="ABM28657.1"/>
    <property type="molecule type" value="Genomic_DNA"/>
</dbReference>
<name>A0A0H3A961_NITV4</name>
<gene>
    <name evidence="2" type="ordered locus">Dvul_1640</name>
</gene>
<organism evidence="2 3">
    <name type="scientific">Nitratidesulfovibrio vulgaris (strain DP4)</name>
    <name type="common">Desulfovibrio vulgaris</name>
    <dbReference type="NCBI Taxonomy" id="391774"/>
    <lineage>
        <taxon>Bacteria</taxon>
        <taxon>Pseudomonadati</taxon>
        <taxon>Thermodesulfobacteriota</taxon>
        <taxon>Desulfovibrionia</taxon>
        <taxon>Desulfovibrionales</taxon>
        <taxon>Desulfovibrionaceae</taxon>
        <taxon>Nitratidesulfovibrio</taxon>
    </lineage>
</organism>
<dbReference type="KEGG" id="dvl:Dvul_1640"/>
<accession>A0A0H3A961</accession>
<evidence type="ECO:0000313" key="2">
    <source>
        <dbReference type="EMBL" id="ABM28657.1"/>
    </source>
</evidence>
<proteinExistence type="predicted"/>
<dbReference type="Proteomes" id="UP000009173">
    <property type="component" value="Chromosome"/>
</dbReference>
<sequence>MERVGRGHAAASHAGDVRQRKAMRLAEKFRQKIDKTSVRTCSSGLRGGGHPGILYGCGQELPHGSLAFQRPSGKSVTGETM</sequence>
<dbReference type="HOGENOM" id="CLU_2568335_0_0_7"/>
<reference evidence="3" key="1">
    <citation type="journal article" date="2009" name="Environ. Microbiol.">
        <title>Contribution of mobile genetic elements to Desulfovibrio vulgaris genome plasticity.</title>
        <authorList>
            <person name="Walker C.B."/>
            <person name="Stolyar S."/>
            <person name="Chivian D."/>
            <person name="Pinel N."/>
            <person name="Gabster J.A."/>
            <person name="Dehal P.S."/>
            <person name="He Z."/>
            <person name="Yang Z.K."/>
            <person name="Yen H.C."/>
            <person name="Zhou J."/>
            <person name="Wall J.D."/>
            <person name="Hazen T.C."/>
            <person name="Arkin A.P."/>
            <person name="Stahl D.A."/>
        </authorList>
    </citation>
    <scope>NUCLEOTIDE SEQUENCE [LARGE SCALE GENOMIC DNA]</scope>
    <source>
        <strain evidence="3">DP4</strain>
    </source>
</reference>
<feature type="region of interest" description="Disordered" evidence="1">
    <location>
        <begin position="1"/>
        <end position="21"/>
    </location>
</feature>
<evidence type="ECO:0000256" key="1">
    <source>
        <dbReference type="SAM" id="MobiDB-lite"/>
    </source>
</evidence>
<protein>
    <submittedName>
        <fullName evidence="2">Uncharacterized protein</fullName>
    </submittedName>
</protein>